<proteinExistence type="predicted"/>
<evidence type="ECO:0000313" key="3">
    <source>
        <dbReference type="EMBL" id="MBB6053383.1"/>
    </source>
</evidence>
<feature type="domain" description="Phosphodiester glycosidase" evidence="2">
    <location>
        <begin position="93"/>
        <end position="290"/>
    </location>
</feature>
<evidence type="ECO:0000313" key="4">
    <source>
        <dbReference type="Proteomes" id="UP000520814"/>
    </source>
</evidence>
<evidence type="ECO:0000259" key="2">
    <source>
        <dbReference type="Pfam" id="PF09992"/>
    </source>
</evidence>
<keyword evidence="4" id="KW-1185">Reference proteome</keyword>
<evidence type="ECO:0000256" key="1">
    <source>
        <dbReference type="SAM" id="SignalP"/>
    </source>
</evidence>
<dbReference type="RefSeq" id="WP_184203476.1">
    <property type="nucleotide sequence ID" value="NZ_JACHGW010000006.1"/>
</dbReference>
<protein>
    <submittedName>
        <fullName evidence="3">Exopolysaccharide biosynthesis protein</fullName>
    </submittedName>
</protein>
<accession>A0A7W9SWP9</accession>
<dbReference type="EMBL" id="JACHGW010000006">
    <property type="protein sequence ID" value="MBB6053383.1"/>
    <property type="molecule type" value="Genomic_DNA"/>
</dbReference>
<feature type="signal peptide" evidence="1">
    <location>
        <begin position="1"/>
        <end position="28"/>
    </location>
</feature>
<dbReference type="InterPro" id="IPR018711">
    <property type="entry name" value="NAGPA"/>
</dbReference>
<dbReference type="AlphaFoldDB" id="A0A7W9SWP9"/>
<organism evidence="3 4">
    <name type="scientific">Armatimonas rosea</name>
    <dbReference type="NCBI Taxonomy" id="685828"/>
    <lineage>
        <taxon>Bacteria</taxon>
        <taxon>Bacillati</taxon>
        <taxon>Armatimonadota</taxon>
        <taxon>Armatimonadia</taxon>
        <taxon>Armatimonadales</taxon>
        <taxon>Armatimonadaceae</taxon>
        <taxon>Armatimonas</taxon>
    </lineage>
</organism>
<sequence>MTSSKRRRLPPLRAAALAAALCILGACGGEPPSEVTVAEGVTFRTNKALGAQTLTVELAVAKVRPVVVAERLEHLRNNVVGDAHTVLDWARKYNAVAGVNAGFFGDSYDSLGRRKQVVQLCVLEGKVVAPGTPVGAALRSAIGFQGDGRAEVTWAVGSEQAGARRFDRPVKAKTGFTWHPESAVACGPRLIHRGKVDIADRAEKLVSDLRTGRMAVAVSERYLVFCRADAMTYGELSHYLMEYFKTTLQAIPDEALCLDGGPSAQLVYQEGGKLKEVEPTGVQVPTAILLIPTTTPTGQ</sequence>
<dbReference type="PROSITE" id="PS51257">
    <property type="entry name" value="PROKAR_LIPOPROTEIN"/>
    <property type="match status" value="1"/>
</dbReference>
<dbReference type="Pfam" id="PF09992">
    <property type="entry name" value="NAGPA"/>
    <property type="match status" value="1"/>
</dbReference>
<name>A0A7W9SWP9_ARMRO</name>
<reference evidence="3 4" key="1">
    <citation type="submission" date="2020-08" db="EMBL/GenBank/DDBJ databases">
        <title>Genomic Encyclopedia of Type Strains, Phase IV (KMG-IV): sequencing the most valuable type-strain genomes for metagenomic binning, comparative biology and taxonomic classification.</title>
        <authorList>
            <person name="Goeker M."/>
        </authorList>
    </citation>
    <scope>NUCLEOTIDE SEQUENCE [LARGE SCALE GENOMIC DNA]</scope>
    <source>
        <strain evidence="3 4">DSM 23562</strain>
    </source>
</reference>
<feature type="chain" id="PRO_5031028494" evidence="1">
    <location>
        <begin position="29"/>
        <end position="299"/>
    </location>
</feature>
<comment type="caution">
    <text evidence="3">The sequence shown here is derived from an EMBL/GenBank/DDBJ whole genome shotgun (WGS) entry which is preliminary data.</text>
</comment>
<dbReference type="Proteomes" id="UP000520814">
    <property type="component" value="Unassembled WGS sequence"/>
</dbReference>
<keyword evidence="1" id="KW-0732">Signal</keyword>
<gene>
    <name evidence="3" type="ORF">HNQ39_005217</name>
</gene>